<dbReference type="Pfam" id="PF00378">
    <property type="entry name" value="ECH_1"/>
    <property type="match status" value="1"/>
</dbReference>
<dbReference type="Proteomes" id="UP000265768">
    <property type="component" value="Unassembled WGS sequence"/>
</dbReference>
<dbReference type="InterPro" id="IPR029045">
    <property type="entry name" value="ClpP/crotonase-like_dom_sf"/>
</dbReference>
<keyword evidence="4" id="KW-1185">Reference proteome</keyword>
<dbReference type="PANTHER" id="PTHR42964:SF1">
    <property type="entry name" value="POLYKETIDE BIOSYNTHESIS ENOYL-COA HYDRATASE PKSH-RELATED"/>
    <property type="match status" value="1"/>
</dbReference>
<reference evidence="3 4" key="1">
    <citation type="submission" date="2018-09" db="EMBL/GenBank/DDBJ databases">
        <title>YIM 75507 draft genome.</title>
        <authorList>
            <person name="Tang S."/>
            <person name="Feng Y."/>
        </authorList>
    </citation>
    <scope>NUCLEOTIDE SEQUENCE [LARGE SCALE GENOMIC DNA]</scope>
    <source>
        <strain evidence="3 4">YIM 75507</strain>
    </source>
</reference>
<dbReference type="EMBL" id="QZEY01000008">
    <property type="protein sequence ID" value="RJL30774.1"/>
    <property type="molecule type" value="Genomic_DNA"/>
</dbReference>
<evidence type="ECO:0000313" key="4">
    <source>
        <dbReference type="Proteomes" id="UP000265768"/>
    </source>
</evidence>
<dbReference type="GO" id="GO:0003824">
    <property type="term" value="F:catalytic activity"/>
    <property type="evidence" value="ECO:0007669"/>
    <property type="project" value="UniProtKB-ARBA"/>
</dbReference>
<dbReference type="Gene3D" id="3.90.226.10">
    <property type="entry name" value="2-enoyl-CoA Hydratase, Chain A, domain 1"/>
    <property type="match status" value="1"/>
</dbReference>
<sequence>MIGASRLRRSSVARRRPSSVVRRPSSVVRRPSVVGRRVGRRPSLVVPPYAESRSGGLVYREIRYEVADRVATVTLDRPERRNALSAEMTAELLDAFERIRADRGVRVVVLTGAGDRVFCSGGDLGGMDRVAEGASGDVTASAPYRLFTGFTTLGKPVIGRLAGHALAGGLGLAASCDLVIAADDVKLGTPEVNVGLWPMMIMAIINRTVPAKQAFKLYYTGEPITAARAEEIGLITEAVPRADLDARVAELAAAVAAKSPIGLRLGRDAYFATRDLPFEEQIARLLEGLAQVTATADAREGITAFLEKRKPDFTGE</sequence>
<evidence type="ECO:0000256" key="1">
    <source>
        <dbReference type="ARBA" id="ARBA00005254"/>
    </source>
</evidence>
<dbReference type="CDD" id="cd06558">
    <property type="entry name" value="crotonase-like"/>
    <property type="match status" value="1"/>
</dbReference>
<evidence type="ECO:0000313" key="3">
    <source>
        <dbReference type="EMBL" id="RJL30774.1"/>
    </source>
</evidence>
<dbReference type="OrthoDB" id="153350at2"/>
<dbReference type="PANTHER" id="PTHR42964">
    <property type="entry name" value="ENOYL-COA HYDRATASE"/>
    <property type="match status" value="1"/>
</dbReference>
<gene>
    <name evidence="3" type="ORF">D5H75_20875</name>
</gene>
<comment type="caution">
    <text evidence="3">The sequence shown here is derived from an EMBL/GenBank/DDBJ whole genome shotgun (WGS) entry which is preliminary data.</text>
</comment>
<comment type="similarity">
    <text evidence="1">Belongs to the enoyl-CoA hydratase/isomerase family.</text>
</comment>
<name>A0A3A4ATY6_9ACTN</name>
<dbReference type="SUPFAM" id="SSF52096">
    <property type="entry name" value="ClpP/crotonase"/>
    <property type="match status" value="1"/>
</dbReference>
<feature type="region of interest" description="Disordered" evidence="2">
    <location>
        <begin position="1"/>
        <end position="24"/>
    </location>
</feature>
<proteinExistence type="inferred from homology"/>
<accession>A0A3A4ATY6</accession>
<dbReference type="InterPro" id="IPR001753">
    <property type="entry name" value="Enoyl-CoA_hydra/iso"/>
</dbReference>
<feature type="compositionally biased region" description="Basic residues" evidence="2">
    <location>
        <begin position="1"/>
        <end position="17"/>
    </location>
</feature>
<evidence type="ECO:0008006" key="5">
    <source>
        <dbReference type="Google" id="ProtNLM"/>
    </source>
</evidence>
<organism evidence="3 4">
    <name type="scientific">Bailinhaonella thermotolerans</name>
    <dbReference type="NCBI Taxonomy" id="1070861"/>
    <lineage>
        <taxon>Bacteria</taxon>
        <taxon>Bacillati</taxon>
        <taxon>Actinomycetota</taxon>
        <taxon>Actinomycetes</taxon>
        <taxon>Streptosporangiales</taxon>
        <taxon>Streptosporangiaceae</taxon>
        <taxon>Bailinhaonella</taxon>
    </lineage>
</organism>
<protein>
    <recommendedName>
        <fullName evidence="5">Crotonase</fullName>
    </recommendedName>
</protein>
<evidence type="ECO:0000256" key="2">
    <source>
        <dbReference type="SAM" id="MobiDB-lite"/>
    </source>
</evidence>
<dbReference type="InterPro" id="IPR051683">
    <property type="entry name" value="Enoyl-CoA_Hydratase/Isomerase"/>
</dbReference>
<dbReference type="AlphaFoldDB" id="A0A3A4ATY6"/>